<dbReference type="PROSITE" id="PS00108">
    <property type="entry name" value="PROTEIN_KINASE_ST"/>
    <property type="match status" value="1"/>
</dbReference>
<gene>
    <name evidence="9" type="ORF">L1857_02840</name>
</gene>
<dbReference type="GO" id="GO:0004674">
    <property type="term" value="F:protein serine/threonine kinase activity"/>
    <property type="evidence" value="ECO:0007669"/>
    <property type="project" value="UniProtKB-KW"/>
</dbReference>
<evidence type="ECO:0000256" key="7">
    <source>
        <dbReference type="PROSITE-ProRule" id="PRU10141"/>
    </source>
</evidence>
<protein>
    <recommendedName>
        <fullName evidence="1">non-specific serine/threonine protein kinase</fullName>
        <ecNumber evidence="1">2.7.11.1</ecNumber>
    </recommendedName>
</protein>
<keyword evidence="6 7" id="KW-0067">ATP-binding</keyword>
<evidence type="ECO:0000313" key="10">
    <source>
        <dbReference type="Proteomes" id="UP000830158"/>
    </source>
</evidence>
<dbReference type="InterPro" id="IPR000719">
    <property type="entry name" value="Prot_kinase_dom"/>
</dbReference>
<evidence type="ECO:0000256" key="2">
    <source>
        <dbReference type="ARBA" id="ARBA00022527"/>
    </source>
</evidence>
<sequence>MRTRNWAVPGYTEFHRLGDGGFGEVVLARHDPSGTLVAIKYLFSEHLGDPSRLAAFRHEAALLSRVVSPHATRLYEFHEGPHGAAIVMEAIHGVSLREVLGHDGVLPPESALAVLKGSLLGLADAHRAGVVHRDYKPANVLVGPGRESKLVDFGIAVLAGQPGVPAGTPAYMAPEQWRGAPATPATDVYAATCVFFQSITGRQPYDGATTGELQALHENAPVPVDAVPEPVRGLIARGMAKDGDRRPSAAAEFVAELEVAAVAGYGPGWEQRGLGRLAQRAGALLALSPLALLGAGTAAAPGAAAGGLAAVGTGMGLGAKIGATLVAVAVGVGAVVGTIAVIGNGEPAPPVAAAPPAEQQTAVQVSLLTRTEPGAGFHVDAQYAAVSGVPDRALQDRINAALVRPLDDFIHYVQSGLLDPTEDPVVQNTATIGRQDQKMVSVRYDLMVQSSQFGNHGGYATTWLNIDLSTGQVVTAGDVFDGIATDQNAMSALESRILARSPGGYCDGSEPFGERTPLGPQDLRPWGVLDVPALQAGLRADGVVFGLATDARNYPMACGYYEVVVPYAEVADLMTPLGRELLP</sequence>
<keyword evidence="3" id="KW-0808">Transferase</keyword>
<proteinExistence type="predicted"/>
<feature type="binding site" evidence="7">
    <location>
        <position position="40"/>
    </location>
    <ligand>
        <name>ATP</name>
        <dbReference type="ChEBI" id="CHEBI:30616"/>
    </ligand>
</feature>
<dbReference type="EC" id="2.7.11.1" evidence="1"/>
<dbReference type="InterPro" id="IPR017441">
    <property type="entry name" value="Protein_kinase_ATP_BS"/>
</dbReference>
<dbReference type="PANTHER" id="PTHR43289">
    <property type="entry name" value="MITOGEN-ACTIVATED PROTEIN KINASE KINASE KINASE 20-RELATED"/>
    <property type="match status" value="1"/>
</dbReference>
<dbReference type="SUPFAM" id="SSF56112">
    <property type="entry name" value="Protein kinase-like (PK-like)"/>
    <property type="match status" value="1"/>
</dbReference>
<keyword evidence="5 9" id="KW-0418">Kinase</keyword>
<keyword evidence="4 7" id="KW-0547">Nucleotide-binding</keyword>
<dbReference type="Proteomes" id="UP000830158">
    <property type="component" value="Chromosome"/>
</dbReference>
<evidence type="ECO:0000256" key="5">
    <source>
        <dbReference type="ARBA" id="ARBA00022777"/>
    </source>
</evidence>
<feature type="domain" description="Protein kinase" evidence="8">
    <location>
        <begin position="11"/>
        <end position="259"/>
    </location>
</feature>
<dbReference type="InterPro" id="IPR008271">
    <property type="entry name" value="Ser/Thr_kinase_AS"/>
</dbReference>
<accession>A0ABY4NQI0</accession>
<dbReference type="InterPro" id="IPR011009">
    <property type="entry name" value="Kinase-like_dom_sf"/>
</dbReference>
<name>A0ABY4NQI0_9PSEU</name>
<dbReference type="EMBL" id="CP091196">
    <property type="protein sequence ID" value="UQS21832.1"/>
    <property type="molecule type" value="Genomic_DNA"/>
</dbReference>
<dbReference type="PROSITE" id="PS50011">
    <property type="entry name" value="PROTEIN_KINASE_DOM"/>
    <property type="match status" value="1"/>
</dbReference>
<dbReference type="Gene3D" id="1.10.510.10">
    <property type="entry name" value="Transferase(Phosphotransferase) domain 1"/>
    <property type="match status" value="1"/>
</dbReference>
<dbReference type="CDD" id="cd14014">
    <property type="entry name" value="STKc_PknB_like"/>
    <property type="match status" value="1"/>
</dbReference>
<dbReference type="PANTHER" id="PTHR43289:SF6">
    <property type="entry name" value="SERINE_THREONINE-PROTEIN KINASE NEKL-3"/>
    <property type="match status" value="1"/>
</dbReference>
<organism evidence="9 10">
    <name type="scientific">Amycolatopsis thermalba</name>
    <dbReference type="NCBI Taxonomy" id="944492"/>
    <lineage>
        <taxon>Bacteria</taxon>
        <taxon>Bacillati</taxon>
        <taxon>Actinomycetota</taxon>
        <taxon>Actinomycetes</taxon>
        <taxon>Pseudonocardiales</taxon>
        <taxon>Pseudonocardiaceae</taxon>
        <taxon>Amycolatopsis</taxon>
    </lineage>
</organism>
<evidence type="ECO:0000313" key="9">
    <source>
        <dbReference type="EMBL" id="UQS21832.1"/>
    </source>
</evidence>
<reference evidence="9" key="1">
    <citation type="submission" date="2022-01" db="EMBL/GenBank/DDBJ databases">
        <title>PSI-footprinting approach for the identification of protein synthesis inhibitor producers.</title>
        <authorList>
            <person name="Handel F."/>
            <person name="Kulik A."/>
            <person name="Wex K.W."/>
            <person name="Berscheid A."/>
            <person name="Saur J.S."/>
            <person name="Winkler A."/>
            <person name="Wibberg D."/>
            <person name="Kalinowski J."/>
            <person name="Broetz-Oesterhelt H."/>
            <person name="Mast Y."/>
        </authorList>
    </citation>
    <scope>NUCLEOTIDE SEQUENCE</scope>
    <source>
        <strain evidence="9">KNN 49.3e</strain>
    </source>
</reference>
<dbReference type="RefSeq" id="WP_249464373.1">
    <property type="nucleotide sequence ID" value="NZ_CP091196.1"/>
</dbReference>
<evidence type="ECO:0000256" key="4">
    <source>
        <dbReference type="ARBA" id="ARBA00022741"/>
    </source>
</evidence>
<evidence type="ECO:0000256" key="1">
    <source>
        <dbReference type="ARBA" id="ARBA00012513"/>
    </source>
</evidence>
<dbReference type="PROSITE" id="PS00107">
    <property type="entry name" value="PROTEIN_KINASE_ATP"/>
    <property type="match status" value="1"/>
</dbReference>
<evidence type="ECO:0000259" key="8">
    <source>
        <dbReference type="PROSITE" id="PS50011"/>
    </source>
</evidence>
<keyword evidence="10" id="KW-1185">Reference proteome</keyword>
<evidence type="ECO:0000256" key="3">
    <source>
        <dbReference type="ARBA" id="ARBA00022679"/>
    </source>
</evidence>
<evidence type="ECO:0000256" key="6">
    <source>
        <dbReference type="ARBA" id="ARBA00022840"/>
    </source>
</evidence>
<dbReference type="Pfam" id="PF00069">
    <property type="entry name" value="Pkinase"/>
    <property type="match status" value="1"/>
</dbReference>
<keyword evidence="2 9" id="KW-0723">Serine/threonine-protein kinase</keyword>